<feature type="binding site" evidence="3">
    <location>
        <position position="310"/>
    </location>
    <ligand>
        <name>CTP</name>
        <dbReference type="ChEBI" id="CHEBI:37563"/>
    </ligand>
</feature>
<dbReference type="InterPro" id="IPR003382">
    <property type="entry name" value="Flavoprotein"/>
</dbReference>
<dbReference type="SUPFAM" id="SSF52507">
    <property type="entry name" value="Homo-oligomeric flavin-containing Cys decarboxylases, HFCD"/>
    <property type="match status" value="1"/>
</dbReference>
<keyword evidence="8" id="KW-1185">Reference proteome</keyword>
<comment type="catalytic activity">
    <reaction evidence="3 4">
        <text>N-[(R)-4-phosphopantothenoyl]-L-cysteine + H(+) = (R)-4'-phosphopantetheine + CO2</text>
        <dbReference type="Rhea" id="RHEA:16793"/>
        <dbReference type="ChEBI" id="CHEBI:15378"/>
        <dbReference type="ChEBI" id="CHEBI:16526"/>
        <dbReference type="ChEBI" id="CHEBI:59458"/>
        <dbReference type="ChEBI" id="CHEBI:61723"/>
        <dbReference type="EC" id="4.1.1.36"/>
    </reaction>
</comment>
<dbReference type="AlphaFoldDB" id="A0A1I0BBX1"/>
<feature type="region of interest" description="Phosphopantothenate--cysteine ligase" evidence="3">
    <location>
        <begin position="212"/>
        <end position="423"/>
    </location>
</feature>
<dbReference type="InterPro" id="IPR005252">
    <property type="entry name" value="CoaBC"/>
</dbReference>
<dbReference type="Gene3D" id="3.40.50.10300">
    <property type="entry name" value="CoaB-like"/>
    <property type="match status" value="1"/>
</dbReference>
<dbReference type="HAMAP" id="MF_02225">
    <property type="entry name" value="CoaBC"/>
    <property type="match status" value="1"/>
</dbReference>
<name>A0A1I0BBX1_9GAMM</name>
<dbReference type="GO" id="GO:0004633">
    <property type="term" value="F:phosphopantothenoylcysteine decarboxylase activity"/>
    <property type="evidence" value="ECO:0007669"/>
    <property type="project" value="UniProtKB-UniRule"/>
</dbReference>
<keyword evidence="1 3" id="KW-0210">Decarboxylase</keyword>
<keyword evidence="3" id="KW-0479">Metal-binding</keyword>
<feature type="binding site" evidence="3">
    <location>
        <position position="365"/>
    </location>
    <ligand>
        <name>CTP</name>
        <dbReference type="ChEBI" id="CHEBI:37563"/>
    </ligand>
</feature>
<dbReference type="Proteomes" id="UP000242642">
    <property type="component" value="Unassembled WGS sequence"/>
</dbReference>
<evidence type="ECO:0000313" key="8">
    <source>
        <dbReference type="Proteomes" id="UP000242642"/>
    </source>
</evidence>
<comment type="cofactor">
    <cofactor evidence="3">
        <name>FMN</name>
        <dbReference type="ChEBI" id="CHEBI:58210"/>
    </cofactor>
    <text evidence="3">Binds 1 FMN per subunit.</text>
</comment>
<dbReference type="GO" id="GO:0015937">
    <property type="term" value="P:coenzyme A biosynthetic process"/>
    <property type="evidence" value="ECO:0007669"/>
    <property type="project" value="UniProtKB-UniRule"/>
</dbReference>
<feature type="binding site" evidence="3">
    <location>
        <begin position="328"/>
        <end position="331"/>
    </location>
    <ligand>
        <name>CTP</name>
        <dbReference type="ChEBI" id="CHEBI:37563"/>
    </ligand>
</feature>
<gene>
    <name evidence="3" type="primary">coaBC</name>
    <name evidence="7" type="ORF">SAMN02583745_01207</name>
</gene>
<feature type="binding site" evidence="3">
    <location>
        <position position="361"/>
    </location>
    <ligand>
        <name>CTP</name>
        <dbReference type="ChEBI" id="CHEBI:37563"/>
    </ligand>
</feature>
<dbReference type="InterPro" id="IPR035929">
    <property type="entry name" value="CoaB-like_sf"/>
</dbReference>
<dbReference type="Pfam" id="PF04127">
    <property type="entry name" value="DFP"/>
    <property type="match status" value="1"/>
</dbReference>
<dbReference type="GO" id="GO:0015941">
    <property type="term" value="P:pantothenate catabolic process"/>
    <property type="evidence" value="ECO:0007669"/>
    <property type="project" value="InterPro"/>
</dbReference>
<protein>
    <recommendedName>
        <fullName evidence="3">Coenzyme A biosynthesis bifunctional protein CoaBC</fullName>
    </recommendedName>
    <alternativeName>
        <fullName evidence="3">DNA/pantothenate metabolism flavoprotein</fullName>
    </alternativeName>
    <alternativeName>
        <fullName evidence="3">Phosphopantothenoylcysteine synthetase/decarboxylase</fullName>
        <shortName evidence="3">PPCS-PPCDC</shortName>
    </alternativeName>
    <domain>
        <recommendedName>
            <fullName evidence="3">Phosphopantothenoylcysteine decarboxylase</fullName>
            <shortName evidence="3">PPC decarboxylase</shortName>
            <shortName evidence="3">PPC-DC</shortName>
            <ecNumber evidence="3">4.1.1.36</ecNumber>
        </recommendedName>
        <alternativeName>
            <fullName evidence="3">CoaC</fullName>
        </alternativeName>
    </domain>
    <domain>
        <recommendedName>
            <fullName evidence="3">Phosphopantothenate--cysteine ligase</fullName>
            <ecNumber evidence="3">6.3.2.5</ecNumber>
        </recommendedName>
        <alternativeName>
            <fullName evidence="3">CoaB</fullName>
        </alternativeName>
        <alternativeName>
            <fullName evidence="3">Phosphopantothenoylcysteine synthetase</fullName>
            <shortName evidence="3">PPC synthetase</shortName>
            <shortName evidence="3">PPC-S</shortName>
        </alternativeName>
    </domain>
</protein>
<evidence type="ECO:0000259" key="5">
    <source>
        <dbReference type="Pfam" id="PF02441"/>
    </source>
</evidence>
<dbReference type="PANTHER" id="PTHR14359">
    <property type="entry name" value="HOMO-OLIGOMERIC FLAVIN CONTAINING CYS DECARBOXYLASE FAMILY"/>
    <property type="match status" value="1"/>
</dbReference>
<keyword evidence="3 4" id="KW-0285">Flavoprotein</keyword>
<dbReference type="Pfam" id="PF02441">
    <property type="entry name" value="Flavoprotein"/>
    <property type="match status" value="1"/>
</dbReference>
<dbReference type="Gene3D" id="3.40.50.1950">
    <property type="entry name" value="Flavin prenyltransferase-like"/>
    <property type="match status" value="1"/>
</dbReference>
<feature type="domain" description="DNA/pantothenate metabolism flavoprotein C-terminal" evidence="6">
    <location>
        <begin position="208"/>
        <end position="417"/>
    </location>
</feature>
<dbReference type="SUPFAM" id="SSF102645">
    <property type="entry name" value="CoaB-like"/>
    <property type="match status" value="1"/>
</dbReference>
<dbReference type="GO" id="GO:0046872">
    <property type="term" value="F:metal ion binding"/>
    <property type="evidence" value="ECO:0007669"/>
    <property type="project" value="UniProtKB-KW"/>
</dbReference>
<keyword evidence="3 4" id="KW-0288">FMN</keyword>
<comment type="catalytic activity">
    <reaction evidence="3 4">
        <text>(R)-4'-phosphopantothenate + L-cysteine + CTP = N-[(R)-4-phosphopantothenoyl]-L-cysteine + CMP + diphosphate + H(+)</text>
        <dbReference type="Rhea" id="RHEA:19397"/>
        <dbReference type="ChEBI" id="CHEBI:10986"/>
        <dbReference type="ChEBI" id="CHEBI:15378"/>
        <dbReference type="ChEBI" id="CHEBI:33019"/>
        <dbReference type="ChEBI" id="CHEBI:35235"/>
        <dbReference type="ChEBI" id="CHEBI:37563"/>
        <dbReference type="ChEBI" id="CHEBI:59458"/>
        <dbReference type="ChEBI" id="CHEBI:60377"/>
        <dbReference type="EC" id="6.3.2.5"/>
    </reaction>
</comment>
<dbReference type="GO" id="GO:0004632">
    <property type="term" value="F:phosphopantothenate--cysteine ligase activity"/>
    <property type="evidence" value="ECO:0007669"/>
    <property type="project" value="UniProtKB-UniRule"/>
</dbReference>
<feature type="binding site" evidence="3">
    <location>
        <position position="347"/>
    </location>
    <ligand>
        <name>CTP</name>
        <dbReference type="ChEBI" id="CHEBI:37563"/>
    </ligand>
</feature>
<dbReference type="NCBIfam" id="TIGR00521">
    <property type="entry name" value="coaBC_dfp"/>
    <property type="match status" value="1"/>
</dbReference>
<dbReference type="InterPro" id="IPR007085">
    <property type="entry name" value="DNA/pantothenate-metab_flavo_C"/>
</dbReference>
<evidence type="ECO:0000256" key="4">
    <source>
        <dbReference type="RuleBase" id="RU364078"/>
    </source>
</evidence>
<comment type="function">
    <text evidence="3">Catalyzes two sequential steps in the biosynthesis of coenzyme A. In the first step cysteine is conjugated to 4'-phosphopantothenate to form 4-phosphopantothenoylcysteine. In the second step the latter compound is decarboxylated to form 4'-phosphopantotheine.</text>
</comment>
<evidence type="ECO:0000256" key="1">
    <source>
        <dbReference type="ARBA" id="ARBA00022793"/>
    </source>
</evidence>
<dbReference type="STRING" id="1123402.SAMN02583745_01207"/>
<feature type="binding site" evidence="3">
    <location>
        <position position="300"/>
    </location>
    <ligand>
        <name>CTP</name>
        <dbReference type="ChEBI" id="CHEBI:37563"/>
    </ligand>
</feature>
<comment type="caution">
    <text evidence="3">Lacks conserved residue(s) required for the propagation of feature annotation.</text>
</comment>
<dbReference type="GO" id="GO:0071513">
    <property type="term" value="C:phosphopantothenoylcysteine decarboxylase complex"/>
    <property type="evidence" value="ECO:0007669"/>
    <property type="project" value="TreeGrafter"/>
</dbReference>
<comment type="function">
    <text evidence="4">Catalyzes two steps in the biosynthesis of coenzyme A. In the first step cysteine is conjugated to 4'-phosphopantothenate to form 4-phosphopantothenoylcysteine, in the latter compound is decarboxylated to form 4'-phosphopantotheine.</text>
</comment>
<feature type="region of interest" description="Phosphopantothenoylcysteine decarboxylase" evidence="3">
    <location>
        <begin position="1"/>
        <end position="211"/>
    </location>
</feature>
<keyword evidence="3 4" id="KW-0436">Ligase</keyword>
<dbReference type="GO" id="GO:0010181">
    <property type="term" value="F:FMN binding"/>
    <property type="evidence" value="ECO:0007669"/>
    <property type="project" value="UniProtKB-UniRule"/>
</dbReference>
<comment type="similarity">
    <text evidence="3 4">In the C-terminal section; belongs to the PPC synthetase family.</text>
</comment>
<keyword evidence="3" id="KW-0511">Multifunctional enzyme</keyword>
<evidence type="ECO:0000256" key="2">
    <source>
        <dbReference type="ARBA" id="ARBA00023239"/>
    </source>
</evidence>
<keyword evidence="2 3" id="KW-0456">Lyase</keyword>
<sequence length="423" mass="45534">MNEITQHNANNSGLPLADFNCLIGITGGIAAYKIPEVVRRLKDQGANVRVVMTKGAEAFITPLTLQAVSGNPVSIDLLDPQAEAAMGHIELAKWADLVVIAPASADFIGRMSAGLANDLLTTLCLATSAPIAIVPAMNQQMYASKLVQSNIQRLKEVAEVDVWGPDSGAQACGDVGMGRMIAPDEIVNFILNAKASNEYMENPIQDFAGLSILLTAGPTRESIDPVRYITNHSSGKMGFALAEIAAKRGATVTLITGPVNLSTPDRVKRIDVQSAEEMFTAVKANLDGQDIFIGTAAVADYRVDTISQQKLKKQPGQSMLNLTLVQNPDIIRYVGHVAQNRPFVIGFAAETENIQQYALNKLVTKKLDMICANDVSQSHIGFNSDENALTVYWDNSQAHIPIAPKQAVANELMTLILRQFHAS</sequence>
<dbReference type="RefSeq" id="WP_093318605.1">
    <property type="nucleotide sequence ID" value="NZ_FOHV01000007.1"/>
</dbReference>
<proteinExistence type="inferred from homology"/>
<comment type="pathway">
    <text evidence="3 4">Cofactor biosynthesis; coenzyme A biosynthesis; CoA from (R)-pantothenate: step 2/5.</text>
</comment>
<dbReference type="EC" id="4.1.1.36" evidence="3"/>
<evidence type="ECO:0000256" key="3">
    <source>
        <dbReference type="HAMAP-Rule" id="MF_02225"/>
    </source>
</evidence>
<dbReference type="EMBL" id="FOHV01000007">
    <property type="protein sequence ID" value="SET03614.1"/>
    <property type="molecule type" value="Genomic_DNA"/>
</dbReference>
<feature type="active site" description="Proton donor" evidence="3">
    <location>
        <position position="172"/>
    </location>
</feature>
<keyword evidence="3" id="KW-0460">Magnesium</keyword>
<dbReference type="PANTHER" id="PTHR14359:SF6">
    <property type="entry name" value="PHOSPHOPANTOTHENOYLCYSTEINE DECARBOXYLASE"/>
    <property type="match status" value="1"/>
</dbReference>
<comment type="cofactor">
    <cofactor evidence="3">
        <name>Mg(2+)</name>
        <dbReference type="ChEBI" id="CHEBI:18420"/>
    </cofactor>
</comment>
<comment type="similarity">
    <text evidence="3 4">In the N-terminal section; belongs to the HFCD (homo-oligomeric flavin containing Cys decarboxylase) superfamily.</text>
</comment>
<comment type="pathway">
    <text evidence="3 4">Cofactor biosynthesis; coenzyme A biosynthesis; CoA from (R)-pantothenate: step 3/5.</text>
</comment>
<dbReference type="OrthoDB" id="9802554at2"/>
<dbReference type="UniPathway" id="UPA00241">
    <property type="reaction ID" value="UER00353"/>
</dbReference>
<accession>A0A1I0BBX1</accession>
<feature type="domain" description="Flavoprotein" evidence="5">
    <location>
        <begin position="21"/>
        <end position="192"/>
    </location>
</feature>
<evidence type="ECO:0000313" key="7">
    <source>
        <dbReference type="EMBL" id="SET03614.1"/>
    </source>
</evidence>
<evidence type="ECO:0000259" key="6">
    <source>
        <dbReference type="Pfam" id="PF04127"/>
    </source>
</evidence>
<dbReference type="EC" id="6.3.2.5" evidence="3"/>
<organism evidence="7 8">
    <name type="scientific">Thorsellia anophelis DSM 18579</name>
    <dbReference type="NCBI Taxonomy" id="1123402"/>
    <lineage>
        <taxon>Bacteria</taxon>
        <taxon>Pseudomonadati</taxon>
        <taxon>Pseudomonadota</taxon>
        <taxon>Gammaproteobacteria</taxon>
        <taxon>Enterobacterales</taxon>
        <taxon>Thorselliaceae</taxon>
        <taxon>Thorsellia</taxon>
    </lineage>
</organism>
<dbReference type="InterPro" id="IPR036551">
    <property type="entry name" value="Flavin_trans-like"/>
</dbReference>
<reference evidence="8" key="1">
    <citation type="submission" date="2016-10" db="EMBL/GenBank/DDBJ databases">
        <authorList>
            <person name="Varghese N."/>
            <person name="Submissions S."/>
        </authorList>
    </citation>
    <scope>NUCLEOTIDE SEQUENCE [LARGE SCALE GENOMIC DNA]</scope>
    <source>
        <strain evidence="8">DSM 18579</strain>
    </source>
</reference>